<dbReference type="Gene3D" id="1.10.10.60">
    <property type="entry name" value="Homeodomain-like"/>
    <property type="match status" value="1"/>
</dbReference>
<evidence type="ECO:0000259" key="4">
    <source>
        <dbReference type="PROSITE" id="PS01124"/>
    </source>
</evidence>
<dbReference type="RefSeq" id="WP_183305517.1">
    <property type="nucleotide sequence ID" value="NZ_JACIEP010000002.1"/>
</dbReference>
<dbReference type="Pfam" id="PF12833">
    <property type="entry name" value="HTH_18"/>
    <property type="match status" value="1"/>
</dbReference>
<organism evidence="5 6">
    <name type="scientific">Dysgonomonas hofstadii</name>
    <dbReference type="NCBI Taxonomy" id="637886"/>
    <lineage>
        <taxon>Bacteria</taxon>
        <taxon>Pseudomonadati</taxon>
        <taxon>Bacteroidota</taxon>
        <taxon>Bacteroidia</taxon>
        <taxon>Bacteroidales</taxon>
        <taxon>Dysgonomonadaceae</taxon>
        <taxon>Dysgonomonas</taxon>
    </lineage>
</organism>
<evidence type="ECO:0000313" key="6">
    <source>
        <dbReference type="Proteomes" id="UP000555103"/>
    </source>
</evidence>
<evidence type="ECO:0000256" key="3">
    <source>
        <dbReference type="ARBA" id="ARBA00023163"/>
    </source>
</evidence>
<reference evidence="5 6" key="1">
    <citation type="submission" date="2020-08" db="EMBL/GenBank/DDBJ databases">
        <title>Genomic Encyclopedia of Type Strains, Phase IV (KMG-IV): sequencing the most valuable type-strain genomes for metagenomic binning, comparative biology and taxonomic classification.</title>
        <authorList>
            <person name="Goeker M."/>
        </authorList>
    </citation>
    <scope>NUCLEOTIDE SEQUENCE [LARGE SCALE GENOMIC DNA]</scope>
    <source>
        <strain evidence="5 6">DSM 104969</strain>
    </source>
</reference>
<keyword evidence="1" id="KW-0805">Transcription regulation</keyword>
<dbReference type="SMART" id="SM00342">
    <property type="entry name" value="HTH_ARAC"/>
    <property type="match status" value="1"/>
</dbReference>
<keyword evidence="2 5" id="KW-0238">DNA-binding</keyword>
<feature type="domain" description="HTH araC/xylS-type" evidence="4">
    <location>
        <begin position="99"/>
        <end position="178"/>
    </location>
</feature>
<dbReference type="GO" id="GO:0003700">
    <property type="term" value="F:DNA-binding transcription factor activity"/>
    <property type="evidence" value="ECO:0007669"/>
    <property type="project" value="InterPro"/>
</dbReference>
<sequence>MNAEKLYIKNMVCDRCKMVVKSELEKLGLTPLNIDLGEVILEKPLDEHQKLLIENALAPLGFELIDDKKSRLIEQIKTLIIELVHYNNSNLKINLSDYLSDKLHHDYNYISNLFSEIEGTTIEKYFIAQKIEKVKELLVYDELSLNEIAFRLNYSSTAHLSSQFKKVTGLTPSHFKQIKTNKRKPLDKV</sequence>
<comment type="caution">
    <text evidence="5">The sequence shown here is derived from an EMBL/GenBank/DDBJ whole genome shotgun (WGS) entry which is preliminary data.</text>
</comment>
<gene>
    <name evidence="5" type="ORF">GGR21_000440</name>
</gene>
<accession>A0A840CS31</accession>
<dbReference type="PANTHER" id="PTHR43280:SF28">
    <property type="entry name" value="HTH-TYPE TRANSCRIPTIONAL ACTIVATOR RHAS"/>
    <property type="match status" value="1"/>
</dbReference>
<protein>
    <submittedName>
        <fullName evidence="5">AraC-like DNA-binding protein</fullName>
    </submittedName>
</protein>
<dbReference type="PROSITE" id="PS00041">
    <property type="entry name" value="HTH_ARAC_FAMILY_1"/>
    <property type="match status" value="1"/>
</dbReference>
<dbReference type="InterPro" id="IPR018062">
    <property type="entry name" value="HTH_AraC-typ_CS"/>
</dbReference>
<keyword evidence="6" id="KW-1185">Reference proteome</keyword>
<dbReference type="InterPro" id="IPR018060">
    <property type="entry name" value="HTH_AraC"/>
</dbReference>
<dbReference type="EMBL" id="JACIEP010000002">
    <property type="protein sequence ID" value="MBB4034553.1"/>
    <property type="molecule type" value="Genomic_DNA"/>
</dbReference>
<name>A0A840CS31_9BACT</name>
<evidence type="ECO:0000313" key="5">
    <source>
        <dbReference type="EMBL" id="MBB4034553.1"/>
    </source>
</evidence>
<dbReference type="GO" id="GO:0043565">
    <property type="term" value="F:sequence-specific DNA binding"/>
    <property type="evidence" value="ECO:0007669"/>
    <property type="project" value="InterPro"/>
</dbReference>
<evidence type="ECO:0000256" key="1">
    <source>
        <dbReference type="ARBA" id="ARBA00023015"/>
    </source>
</evidence>
<keyword evidence="3" id="KW-0804">Transcription</keyword>
<dbReference type="InterPro" id="IPR009057">
    <property type="entry name" value="Homeodomain-like_sf"/>
</dbReference>
<dbReference type="AlphaFoldDB" id="A0A840CS31"/>
<dbReference type="PROSITE" id="PS01124">
    <property type="entry name" value="HTH_ARAC_FAMILY_2"/>
    <property type="match status" value="1"/>
</dbReference>
<dbReference type="SUPFAM" id="SSF46689">
    <property type="entry name" value="Homeodomain-like"/>
    <property type="match status" value="1"/>
</dbReference>
<dbReference type="Proteomes" id="UP000555103">
    <property type="component" value="Unassembled WGS sequence"/>
</dbReference>
<evidence type="ECO:0000256" key="2">
    <source>
        <dbReference type="ARBA" id="ARBA00023125"/>
    </source>
</evidence>
<dbReference type="PANTHER" id="PTHR43280">
    <property type="entry name" value="ARAC-FAMILY TRANSCRIPTIONAL REGULATOR"/>
    <property type="match status" value="1"/>
</dbReference>
<proteinExistence type="predicted"/>